<feature type="compositionally biased region" description="Basic and acidic residues" evidence="1">
    <location>
        <begin position="102"/>
        <end position="119"/>
    </location>
</feature>
<proteinExistence type="predicted"/>
<evidence type="ECO:0000313" key="2">
    <source>
        <dbReference type="EMBL" id="BBC30345.1"/>
    </source>
</evidence>
<sequence length="151" mass="16359">MIYPSWRRMAVVPNDHEQAGRTMSKKTPSSEPPHGKGPSRHQGTSQHGWSPDVDETRQQDNPSAHRSFHAAEHAGEKGRGRTKSAEETKSVPGDTVESGGARGEEYGDADEKGRRDTGRRGRSQRPSGAKDASAKTGVDPQDPPPSGRRRG</sequence>
<name>A0ABN5VBP5_9ACTN</name>
<reference evidence="2 3" key="1">
    <citation type="journal article" date="2010" name="ChemBioChem">
        <title>Cloning and characterization of the biosynthetic gene cluster of 16-membered macrolide antibiotic FD-891: involvement of a dual functional cytochrome P450 monooxygenase catalyzing epoxidation and hydroxylation.</title>
        <authorList>
            <person name="Kudo F."/>
            <person name="Motegi A."/>
            <person name="Mizoue K."/>
            <person name="Eguchi T."/>
        </authorList>
    </citation>
    <scope>NUCLEOTIDE SEQUENCE [LARGE SCALE GENOMIC DNA]</scope>
    <source>
        <strain evidence="2 3">A-8890</strain>
    </source>
</reference>
<reference evidence="2 3" key="2">
    <citation type="journal article" date="2023" name="ChemBioChem">
        <title>Acyltransferase Domain Exchange between Two Independent Type I Polyketide Synthases in the Same Producer Strain of Macrolide Antibiotics.</title>
        <authorList>
            <person name="Kudo F."/>
            <person name="Kishikawa K."/>
            <person name="Tsuboi K."/>
            <person name="Kido T."/>
            <person name="Usui T."/>
            <person name="Hashimoto J."/>
            <person name="Shin-Ya K."/>
            <person name="Miyanaga A."/>
            <person name="Eguchi T."/>
        </authorList>
    </citation>
    <scope>NUCLEOTIDE SEQUENCE [LARGE SCALE GENOMIC DNA]</scope>
    <source>
        <strain evidence="2 3">A-8890</strain>
    </source>
</reference>
<dbReference type="Proteomes" id="UP001321542">
    <property type="component" value="Chromosome"/>
</dbReference>
<gene>
    <name evidence="2" type="ORF">SGFS_016390</name>
</gene>
<dbReference type="EMBL" id="AP018448">
    <property type="protein sequence ID" value="BBC30345.1"/>
    <property type="molecule type" value="Genomic_DNA"/>
</dbReference>
<accession>A0ABN5VBP5</accession>
<keyword evidence="3" id="KW-1185">Reference proteome</keyword>
<feature type="region of interest" description="Disordered" evidence="1">
    <location>
        <begin position="1"/>
        <end position="151"/>
    </location>
</feature>
<organism evidence="2 3">
    <name type="scientific">Streptomyces graminofaciens</name>
    <dbReference type="NCBI Taxonomy" id="68212"/>
    <lineage>
        <taxon>Bacteria</taxon>
        <taxon>Bacillati</taxon>
        <taxon>Actinomycetota</taxon>
        <taxon>Actinomycetes</taxon>
        <taxon>Kitasatosporales</taxon>
        <taxon>Streptomycetaceae</taxon>
        <taxon>Streptomyces</taxon>
    </lineage>
</organism>
<evidence type="ECO:0000256" key="1">
    <source>
        <dbReference type="SAM" id="MobiDB-lite"/>
    </source>
</evidence>
<feature type="compositionally biased region" description="Basic and acidic residues" evidence="1">
    <location>
        <begin position="69"/>
        <end position="89"/>
    </location>
</feature>
<evidence type="ECO:0000313" key="3">
    <source>
        <dbReference type="Proteomes" id="UP001321542"/>
    </source>
</evidence>
<protein>
    <submittedName>
        <fullName evidence="2">Uncharacterized protein</fullName>
    </submittedName>
</protein>
<feature type="compositionally biased region" description="Pro residues" evidence="1">
    <location>
        <begin position="141"/>
        <end position="151"/>
    </location>
</feature>